<dbReference type="PANTHER" id="PTHR46512:SF10">
    <property type="entry name" value="FK506-BINDING PROTEIN-LIKE"/>
    <property type="match status" value="1"/>
</dbReference>
<dbReference type="Gene3D" id="2.40.30.320">
    <property type="match status" value="1"/>
</dbReference>
<feature type="domain" description="BDBT FKBP like N-terminal" evidence="2">
    <location>
        <begin position="9"/>
        <end position="123"/>
    </location>
</feature>
<sequence length="292" mass="33803">MKKMLLQTWKSADNIVRKDIIKPGTFSRKPTDCASCEVVIENINVINASVEDLKNKFNSQILHGISKKMLTIGEANCEIDRQIERAIQMMMVLEKSLVTIDIMLEGIDDRLVIKFEITLNKMQPYKPIWEWTPQDKYSIALTYKEAGVCLFQKHRYVDAFYKFSKACKILITLEPIQDLELDKTLETKINNLRLILYNNMAGCQLSRKNYEHTISLCNKILNKEANNVKALYRRGVARGNLKDVENAVTDLKYAVSLEPHNQAIKEQLTIYNTKLQEANQKFEDMVKKMFKA</sequence>
<dbReference type="InterPro" id="IPR048919">
    <property type="entry name" value="Bdbt-like_TPR"/>
</dbReference>
<keyword evidence="4" id="KW-1185">Reference proteome</keyword>
<proteinExistence type="predicted"/>
<accession>A0A6P8MKI7</accession>
<dbReference type="KEGG" id="bbif:117213083"/>
<evidence type="ECO:0000313" key="4">
    <source>
        <dbReference type="Proteomes" id="UP000515164"/>
    </source>
</evidence>
<feature type="domain" description="Bride of doubletime-like TPR" evidence="3">
    <location>
        <begin position="136"/>
        <end position="214"/>
    </location>
</feature>
<dbReference type="PANTHER" id="PTHR46512">
    <property type="entry name" value="PEPTIDYLPROLYL ISOMERASE"/>
    <property type="match status" value="1"/>
</dbReference>
<dbReference type="GeneID" id="117213083"/>
<evidence type="ECO:0000259" key="2">
    <source>
        <dbReference type="Pfam" id="PF18023"/>
    </source>
</evidence>
<dbReference type="InterPro" id="IPR040478">
    <property type="entry name" value="FKBP_N_2"/>
</dbReference>
<keyword evidence="1" id="KW-0802">TPR repeat</keyword>
<feature type="repeat" description="TPR" evidence="1">
    <location>
        <begin position="228"/>
        <end position="261"/>
    </location>
</feature>
<dbReference type="Pfam" id="PF21603">
    <property type="entry name" value="Bdbt-like_TPR"/>
    <property type="match status" value="1"/>
</dbReference>
<dbReference type="PROSITE" id="PS50005">
    <property type="entry name" value="TPR"/>
    <property type="match status" value="1"/>
</dbReference>
<dbReference type="InterPro" id="IPR050754">
    <property type="entry name" value="FKBP4/5/8-like"/>
</dbReference>
<dbReference type="SMART" id="SM00028">
    <property type="entry name" value="TPR"/>
    <property type="match status" value="3"/>
</dbReference>
<dbReference type="SUPFAM" id="SSF48452">
    <property type="entry name" value="TPR-like"/>
    <property type="match status" value="1"/>
</dbReference>
<dbReference type="InterPro" id="IPR019734">
    <property type="entry name" value="TPR_rpt"/>
</dbReference>
<reference evidence="5" key="1">
    <citation type="submission" date="2025-08" db="UniProtKB">
        <authorList>
            <consortium name="RefSeq"/>
        </authorList>
    </citation>
    <scope>IDENTIFICATION</scope>
    <source>
        <tissue evidence="5">Muscle</tissue>
    </source>
</reference>
<evidence type="ECO:0000313" key="5">
    <source>
        <dbReference type="RefSeq" id="XP_033314271.1"/>
    </source>
</evidence>
<dbReference type="RefSeq" id="XP_033314271.1">
    <property type="nucleotide sequence ID" value="XM_033458380.1"/>
</dbReference>
<evidence type="ECO:0000259" key="3">
    <source>
        <dbReference type="Pfam" id="PF21603"/>
    </source>
</evidence>
<dbReference type="Gene3D" id="1.25.40.10">
    <property type="entry name" value="Tetratricopeptide repeat domain"/>
    <property type="match status" value="1"/>
</dbReference>
<protein>
    <submittedName>
        <fullName evidence="5">Peptidyl-prolyl cis-trans isomerase FKBP62-like</fullName>
    </submittedName>
</protein>
<gene>
    <name evidence="5" type="primary">LOC117213083</name>
</gene>
<dbReference type="AlphaFoldDB" id="A0A6P8MKI7"/>
<dbReference type="Proteomes" id="UP000515164">
    <property type="component" value="Unplaced"/>
</dbReference>
<dbReference type="Pfam" id="PF18023">
    <property type="entry name" value="FKBP_N_2"/>
    <property type="match status" value="1"/>
</dbReference>
<name>A0A6P8MKI7_9HYME</name>
<evidence type="ECO:0000256" key="1">
    <source>
        <dbReference type="PROSITE-ProRule" id="PRU00339"/>
    </source>
</evidence>
<dbReference type="InterPro" id="IPR011990">
    <property type="entry name" value="TPR-like_helical_dom_sf"/>
</dbReference>
<organism evidence="4 5">
    <name type="scientific">Bombus bifarius</name>
    <dbReference type="NCBI Taxonomy" id="103933"/>
    <lineage>
        <taxon>Eukaryota</taxon>
        <taxon>Metazoa</taxon>
        <taxon>Ecdysozoa</taxon>
        <taxon>Arthropoda</taxon>
        <taxon>Hexapoda</taxon>
        <taxon>Insecta</taxon>
        <taxon>Pterygota</taxon>
        <taxon>Neoptera</taxon>
        <taxon>Endopterygota</taxon>
        <taxon>Hymenoptera</taxon>
        <taxon>Apocrita</taxon>
        <taxon>Aculeata</taxon>
        <taxon>Apoidea</taxon>
        <taxon>Anthophila</taxon>
        <taxon>Apidae</taxon>
        <taxon>Bombus</taxon>
        <taxon>Pyrobombus</taxon>
    </lineage>
</organism>